<comment type="caution">
    <text evidence="2">The sequence shown here is derived from an EMBL/GenBank/DDBJ whole genome shotgun (WGS) entry which is preliminary data.</text>
</comment>
<sequence length="97" mass="11417">MLYEVSTSMPLQFLISFIVTTIPVMITSIVILILVLTRPIVPAWLIIPRVYNWRFLWLLYFNLHEITILLCIPVLELLLAFFYKLRLLACQSNIRHG</sequence>
<proteinExistence type="predicted"/>
<name>A0A151K2X2_9HYME</name>
<feature type="transmembrane region" description="Helical" evidence="1">
    <location>
        <begin position="57"/>
        <end position="83"/>
    </location>
</feature>
<evidence type="ECO:0000256" key="1">
    <source>
        <dbReference type="SAM" id="Phobius"/>
    </source>
</evidence>
<keyword evidence="1" id="KW-0472">Membrane</keyword>
<keyword evidence="1" id="KW-1133">Transmembrane helix</keyword>
<evidence type="ECO:0000313" key="2">
    <source>
        <dbReference type="EMBL" id="KYN50469.1"/>
    </source>
</evidence>
<keyword evidence="1" id="KW-0812">Transmembrane</keyword>
<accession>A0A151K2X2</accession>
<dbReference type="AlphaFoldDB" id="A0A151K2X2"/>
<protein>
    <submittedName>
        <fullName evidence="2">Uncharacterized protein</fullName>
    </submittedName>
</protein>
<dbReference type="Proteomes" id="UP000078492">
    <property type="component" value="Unassembled WGS sequence"/>
</dbReference>
<gene>
    <name evidence="2" type="ORF">ALC57_00106</name>
</gene>
<keyword evidence="3" id="KW-1185">Reference proteome</keyword>
<dbReference type="EMBL" id="LKEY01014673">
    <property type="protein sequence ID" value="KYN50469.1"/>
    <property type="molecule type" value="Genomic_DNA"/>
</dbReference>
<organism evidence="2 3">
    <name type="scientific">Trachymyrmex cornetzi</name>
    <dbReference type="NCBI Taxonomy" id="471704"/>
    <lineage>
        <taxon>Eukaryota</taxon>
        <taxon>Metazoa</taxon>
        <taxon>Ecdysozoa</taxon>
        <taxon>Arthropoda</taxon>
        <taxon>Hexapoda</taxon>
        <taxon>Insecta</taxon>
        <taxon>Pterygota</taxon>
        <taxon>Neoptera</taxon>
        <taxon>Endopterygota</taxon>
        <taxon>Hymenoptera</taxon>
        <taxon>Apocrita</taxon>
        <taxon>Aculeata</taxon>
        <taxon>Formicoidea</taxon>
        <taxon>Formicidae</taxon>
        <taxon>Myrmicinae</taxon>
        <taxon>Trachymyrmex</taxon>
    </lineage>
</organism>
<evidence type="ECO:0000313" key="3">
    <source>
        <dbReference type="Proteomes" id="UP000078492"/>
    </source>
</evidence>
<reference evidence="2 3" key="1">
    <citation type="submission" date="2015-09" db="EMBL/GenBank/DDBJ databases">
        <title>Trachymyrmex cornetzi WGS genome.</title>
        <authorList>
            <person name="Nygaard S."/>
            <person name="Hu H."/>
            <person name="Boomsma J."/>
            <person name="Zhang G."/>
        </authorList>
    </citation>
    <scope>NUCLEOTIDE SEQUENCE [LARGE SCALE GENOMIC DNA]</scope>
    <source>
        <strain evidence="2">Tcor2-1</strain>
        <tissue evidence="2">Whole body</tissue>
    </source>
</reference>
<feature type="transmembrane region" description="Helical" evidence="1">
    <location>
        <begin position="12"/>
        <end position="36"/>
    </location>
</feature>